<dbReference type="Proteomes" id="UP001283361">
    <property type="component" value="Unassembled WGS sequence"/>
</dbReference>
<sequence>MFVGRFQPPLVIILRSRILSRDVLGGDLYVKTQVLAIMSQIVLCIYFTSQRQVCVIVSSGSGYSRNRPLVGDSVDGHLVLDRQDVIRRFCLIKVRRHGSSIQMSISSGETG</sequence>
<reference evidence="1" key="1">
    <citation type="journal article" date="2023" name="G3 (Bethesda)">
        <title>A reference genome for the long-term kleptoplast-retaining sea slug Elysia crispata morphotype clarki.</title>
        <authorList>
            <person name="Eastman K.E."/>
            <person name="Pendleton A.L."/>
            <person name="Shaikh M.A."/>
            <person name="Suttiyut T."/>
            <person name="Ogas R."/>
            <person name="Tomko P."/>
            <person name="Gavelis G."/>
            <person name="Widhalm J.R."/>
            <person name="Wisecaver J.H."/>
        </authorList>
    </citation>
    <scope>NUCLEOTIDE SEQUENCE</scope>
    <source>
        <strain evidence="1">ECLA1</strain>
    </source>
</reference>
<accession>A0AAE0YG38</accession>
<organism evidence="1 2">
    <name type="scientific">Elysia crispata</name>
    <name type="common">lettuce slug</name>
    <dbReference type="NCBI Taxonomy" id="231223"/>
    <lineage>
        <taxon>Eukaryota</taxon>
        <taxon>Metazoa</taxon>
        <taxon>Spiralia</taxon>
        <taxon>Lophotrochozoa</taxon>
        <taxon>Mollusca</taxon>
        <taxon>Gastropoda</taxon>
        <taxon>Heterobranchia</taxon>
        <taxon>Euthyneura</taxon>
        <taxon>Panpulmonata</taxon>
        <taxon>Sacoglossa</taxon>
        <taxon>Placobranchoidea</taxon>
        <taxon>Plakobranchidae</taxon>
        <taxon>Elysia</taxon>
    </lineage>
</organism>
<dbReference type="EMBL" id="JAWDGP010006272">
    <property type="protein sequence ID" value="KAK3744204.1"/>
    <property type="molecule type" value="Genomic_DNA"/>
</dbReference>
<comment type="caution">
    <text evidence="1">The sequence shown here is derived from an EMBL/GenBank/DDBJ whole genome shotgun (WGS) entry which is preliminary data.</text>
</comment>
<name>A0AAE0YG38_9GAST</name>
<evidence type="ECO:0000313" key="1">
    <source>
        <dbReference type="EMBL" id="KAK3744204.1"/>
    </source>
</evidence>
<evidence type="ECO:0000313" key="2">
    <source>
        <dbReference type="Proteomes" id="UP001283361"/>
    </source>
</evidence>
<gene>
    <name evidence="1" type="ORF">RRG08_038579</name>
</gene>
<dbReference type="AlphaFoldDB" id="A0AAE0YG38"/>
<keyword evidence="2" id="KW-1185">Reference proteome</keyword>
<protein>
    <submittedName>
        <fullName evidence="1">Uncharacterized protein</fullName>
    </submittedName>
</protein>
<proteinExistence type="predicted"/>